<dbReference type="InterPro" id="IPR036570">
    <property type="entry name" value="HORMA_dom_sf"/>
</dbReference>
<dbReference type="PANTHER" id="PTHR11842">
    <property type="entry name" value="MITOTIC SPINDLE ASSEMBLY CHECKPOINT PROTEIN MAD2"/>
    <property type="match status" value="1"/>
</dbReference>
<dbReference type="Proteomes" id="UP001362899">
    <property type="component" value="Unassembled WGS sequence"/>
</dbReference>
<dbReference type="EMBL" id="BTGC01000003">
    <property type="protein sequence ID" value="GMM49602.1"/>
    <property type="molecule type" value="Genomic_DNA"/>
</dbReference>
<protein>
    <recommendedName>
        <fullName evidence="5">HORMA domain-containing protein</fullName>
    </recommendedName>
</protein>
<evidence type="ECO:0008006" key="5">
    <source>
        <dbReference type="Google" id="ProtNLM"/>
    </source>
</evidence>
<sequence length="266" mass="29810">MSNKANGANGANEVNQAFGADDLSMSEPSTNNEFHKSASASPSENELQSFENPVLEGIYGFLVAYFHQSSYLARVYPSEAYKLTRFHSAAVYECQHPGVKHWIEQAASKCMEILEQNRYTSTLALLILESNRVVRRFGFNVQMVVRDGEDNDGESQINKNKNKNKNENVNQNADEARFEGCLNQLLSLFTNEPEFSINAQNKTGKMRPNRTMTVVCESEPASQGWHATNYEEAKPPIEAFDSFIVPFSQEETAENSVLALNLFVSN</sequence>
<evidence type="ECO:0000313" key="4">
    <source>
        <dbReference type="Proteomes" id="UP001362899"/>
    </source>
</evidence>
<dbReference type="SUPFAM" id="SSF56019">
    <property type="entry name" value="The spindle assembly checkpoint protein mad2"/>
    <property type="match status" value="1"/>
</dbReference>
<dbReference type="AlphaFoldDB" id="A0AAV5REQ9"/>
<accession>A0AAV5REQ9</accession>
<comment type="similarity">
    <text evidence="1">Belongs to the MAD2 family.</text>
</comment>
<dbReference type="GO" id="GO:0016035">
    <property type="term" value="C:zeta DNA polymerase complex"/>
    <property type="evidence" value="ECO:0007669"/>
    <property type="project" value="TreeGrafter"/>
</dbReference>
<dbReference type="InterPro" id="IPR045091">
    <property type="entry name" value="Mad2-like"/>
</dbReference>
<feature type="region of interest" description="Disordered" evidence="2">
    <location>
        <begin position="1"/>
        <end position="45"/>
    </location>
</feature>
<organism evidence="3 4">
    <name type="scientific">Starmerella bacillaris</name>
    <name type="common">Yeast</name>
    <name type="synonym">Candida zemplinina</name>
    <dbReference type="NCBI Taxonomy" id="1247836"/>
    <lineage>
        <taxon>Eukaryota</taxon>
        <taxon>Fungi</taxon>
        <taxon>Dikarya</taxon>
        <taxon>Ascomycota</taxon>
        <taxon>Saccharomycotina</taxon>
        <taxon>Dipodascomycetes</taxon>
        <taxon>Dipodascales</taxon>
        <taxon>Trichomonascaceae</taxon>
        <taxon>Starmerella</taxon>
    </lineage>
</organism>
<proteinExistence type="inferred from homology"/>
<evidence type="ECO:0000256" key="1">
    <source>
        <dbReference type="ARBA" id="ARBA00010348"/>
    </source>
</evidence>
<evidence type="ECO:0000256" key="2">
    <source>
        <dbReference type="SAM" id="MobiDB-lite"/>
    </source>
</evidence>
<comment type="caution">
    <text evidence="3">The sequence shown here is derived from an EMBL/GenBank/DDBJ whole genome shotgun (WGS) entry which is preliminary data.</text>
</comment>
<dbReference type="PANTHER" id="PTHR11842:SF10">
    <property type="entry name" value="MITOTIC SPINDLE ASSEMBLY CHECKPOINT PROTEIN MAD2B"/>
    <property type="match status" value="1"/>
</dbReference>
<reference evidence="3 4" key="1">
    <citation type="journal article" date="2023" name="Elife">
        <title>Identification of key yeast species and microbe-microbe interactions impacting larval growth of Drosophila in the wild.</title>
        <authorList>
            <person name="Mure A."/>
            <person name="Sugiura Y."/>
            <person name="Maeda R."/>
            <person name="Honda K."/>
            <person name="Sakurai N."/>
            <person name="Takahashi Y."/>
            <person name="Watada M."/>
            <person name="Katoh T."/>
            <person name="Gotoh A."/>
            <person name="Gotoh Y."/>
            <person name="Taniguchi I."/>
            <person name="Nakamura K."/>
            <person name="Hayashi T."/>
            <person name="Katayama T."/>
            <person name="Uemura T."/>
            <person name="Hattori Y."/>
        </authorList>
    </citation>
    <scope>NUCLEOTIDE SEQUENCE [LARGE SCALE GENOMIC DNA]</scope>
    <source>
        <strain evidence="3 4">SB-73</strain>
    </source>
</reference>
<gene>
    <name evidence="3" type="ORF">DASB73_005600</name>
</gene>
<evidence type="ECO:0000313" key="3">
    <source>
        <dbReference type="EMBL" id="GMM49602.1"/>
    </source>
</evidence>
<feature type="compositionally biased region" description="Polar residues" evidence="2">
    <location>
        <begin position="26"/>
        <end position="45"/>
    </location>
</feature>
<keyword evidence="4" id="KW-1185">Reference proteome</keyword>
<dbReference type="Gene3D" id="3.30.900.10">
    <property type="entry name" value="HORMA domain"/>
    <property type="match status" value="1"/>
</dbReference>
<name>A0AAV5REQ9_STABA</name>